<sequence precursor="true">MLSAKTKISRRIVPWLALGGLIALASMVVAPFLAPIAWAGVLAYASWPVAERIRRWCNNKDTLAAFLATALLALTLFLPLIWLVWLAQLELGHLFPALQAFLANPPPVPETLRSLPWLGEWLMQQQAHFTANPNGASLVFKNWLAAHTADLSMLAGGLGKSLAKMIFVVVILFFFFRDGTRIVRELRHVLERFIGAHVHDYLHAAGTTTRAVVYGILLTALVQGVVAGLGYWVAGLSSPVMFGVLTMILALIPFGTPLAWGAAGLLLLLQGETGAAIGVWIWGAAIVSQLDNVLRPLFISSISPIPFLLVLFGVLGGLLAFGLVGLFIGPIVLSVVWAVWREWTAHLDEVTAVN</sequence>
<evidence type="ECO:0000256" key="3">
    <source>
        <dbReference type="ARBA" id="ARBA00022692"/>
    </source>
</evidence>
<feature type="transmembrane region" description="Helical" evidence="6">
    <location>
        <begin position="65"/>
        <end position="85"/>
    </location>
</feature>
<dbReference type="Proteomes" id="UP000000383">
    <property type="component" value="Chromosome"/>
</dbReference>
<feature type="transmembrane region" description="Helical" evidence="6">
    <location>
        <begin position="267"/>
        <end position="287"/>
    </location>
</feature>
<reference evidence="8" key="1">
    <citation type="submission" date="2010-05" db="EMBL/GenBank/DDBJ databases">
        <title>Complete sequence of Methylotenera sp. 301.</title>
        <authorList>
            <person name="Lucas S."/>
            <person name="Copeland A."/>
            <person name="Lapidus A."/>
            <person name="Cheng J.-F."/>
            <person name="Bruce D."/>
            <person name="Goodwin L."/>
            <person name="Pitluck S."/>
            <person name="Clum A."/>
            <person name="Land M."/>
            <person name="Hauser L."/>
            <person name="Kyrpides N."/>
            <person name="Ivanova N."/>
            <person name="Chistoservova L."/>
            <person name="Kalyuzhnaya M."/>
            <person name="Woyke T."/>
        </authorList>
    </citation>
    <scope>NUCLEOTIDE SEQUENCE [LARGE SCALE GENOMIC DNA]</scope>
    <source>
        <strain evidence="8">301</strain>
    </source>
</reference>
<name>D7DNY6_METV0</name>
<dbReference type="AlphaFoldDB" id="D7DNY6"/>
<dbReference type="PANTHER" id="PTHR21716">
    <property type="entry name" value="TRANSMEMBRANE PROTEIN"/>
    <property type="match status" value="1"/>
</dbReference>
<dbReference type="eggNOG" id="COG0628">
    <property type="taxonomic scope" value="Bacteria"/>
</dbReference>
<feature type="transmembrane region" description="Helical" evidence="6">
    <location>
        <begin position="211"/>
        <end position="234"/>
    </location>
</feature>
<feature type="transmembrane region" description="Helical" evidence="6">
    <location>
        <begin position="151"/>
        <end position="176"/>
    </location>
</feature>
<dbReference type="InterPro" id="IPR002549">
    <property type="entry name" value="AI-2E-like"/>
</dbReference>
<evidence type="ECO:0000256" key="2">
    <source>
        <dbReference type="ARBA" id="ARBA00009773"/>
    </source>
</evidence>
<evidence type="ECO:0000313" key="7">
    <source>
        <dbReference type="EMBL" id="ADI31017.1"/>
    </source>
</evidence>
<gene>
    <name evidence="7" type="ordered locus">M301_2662</name>
</gene>
<comment type="similarity">
    <text evidence="2">Belongs to the autoinducer-2 exporter (AI-2E) (TC 2.A.86) family.</text>
</comment>
<feature type="transmembrane region" description="Helical" evidence="6">
    <location>
        <begin position="307"/>
        <end position="340"/>
    </location>
</feature>
<evidence type="ECO:0000313" key="8">
    <source>
        <dbReference type="Proteomes" id="UP000000383"/>
    </source>
</evidence>
<keyword evidence="5 6" id="KW-0472">Membrane</keyword>
<feature type="transmembrane region" description="Helical" evidence="6">
    <location>
        <begin position="240"/>
        <end position="260"/>
    </location>
</feature>
<accession>D7DNY6</accession>
<keyword evidence="8" id="KW-1185">Reference proteome</keyword>
<dbReference type="Pfam" id="PF01594">
    <property type="entry name" value="AI-2E_transport"/>
    <property type="match status" value="1"/>
</dbReference>
<dbReference type="RefSeq" id="WP_013149322.1">
    <property type="nucleotide sequence ID" value="NC_014207.1"/>
</dbReference>
<dbReference type="EMBL" id="CP002056">
    <property type="protein sequence ID" value="ADI31017.1"/>
    <property type="molecule type" value="Genomic_DNA"/>
</dbReference>
<evidence type="ECO:0000256" key="6">
    <source>
        <dbReference type="SAM" id="Phobius"/>
    </source>
</evidence>
<reference evidence="7 8" key="2">
    <citation type="journal article" date="2011" name="J. Bacteriol.">
        <title>Genomes of three methylotrophs from a single niche uncover genetic and metabolic divergence of Methylophilaceae.</title>
        <authorList>
            <person name="Lapidus A."/>
            <person name="Clum A."/>
            <person name="Labutti K."/>
            <person name="Kaluzhnaya M.G."/>
            <person name="Lim S."/>
            <person name="Beck D.A."/>
            <person name="Glavina Del Rio T."/>
            <person name="Nolan M."/>
            <person name="Mavromatis K."/>
            <person name="Huntemann M."/>
            <person name="Lucas S."/>
            <person name="Lidstrom M.E."/>
            <person name="Ivanova N."/>
            <person name="Chistoserdova L."/>
        </authorList>
    </citation>
    <scope>NUCLEOTIDE SEQUENCE [LARGE SCALE GENOMIC DNA]</scope>
    <source>
        <strain evidence="7 8">301</strain>
    </source>
</reference>
<dbReference type="STRING" id="666681.M301_2662"/>
<dbReference type="KEGG" id="meh:M301_2662"/>
<dbReference type="HOGENOM" id="CLU_041771_1_0_4"/>
<keyword evidence="3 6" id="KW-0812">Transmembrane</keyword>
<protein>
    <recommendedName>
        <fullName evidence="9">AI-2E family transporter</fullName>
    </recommendedName>
</protein>
<evidence type="ECO:0008006" key="9">
    <source>
        <dbReference type="Google" id="ProtNLM"/>
    </source>
</evidence>
<comment type="subcellular location">
    <subcellularLocation>
        <location evidence="1">Membrane</location>
        <topology evidence="1">Multi-pass membrane protein</topology>
    </subcellularLocation>
</comment>
<evidence type="ECO:0000256" key="5">
    <source>
        <dbReference type="ARBA" id="ARBA00023136"/>
    </source>
</evidence>
<keyword evidence="4 6" id="KW-1133">Transmembrane helix</keyword>
<dbReference type="GO" id="GO:0016020">
    <property type="term" value="C:membrane"/>
    <property type="evidence" value="ECO:0007669"/>
    <property type="project" value="UniProtKB-SubCell"/>
</dbReference>
<evidence type="ECO:0000256" key="1">
    <source>
        <dbReference type="ARBA" id="ARBA00004141"/>
    </source>
</evidence>
<evidence type="ECO:0000256" key="4">
    <source>
        <dbReference type="ARBA" id="ARBA00022989"/>
    </source>
</evidence>
<proteinExistence type="inferred from homology"/>
<dbReference type="PANTHER" id="PTHR21716:SF4">
    <property type="entry name" value="TRANSMEMBRANE PROTEIN 245"/>
    <property type="match status" value="1"/>
</dbReference>
<organism evidence="7 8">
    <name type="scientific">Methylotenera versatilis (strain 301)</name>
    <dbReference type="NCBI Taxonomy" id="666681"/>
    <lineage>
        <taxon>Bacteria</taxon>
        <taxon>Pseudomonadati</taxon>
        <taxon>Pseudomonadota</taxon>
        <taxon>Betaproteobacteria</taxon>
        <taxon>Nitrosomonadales</taxon>
        <taxon>Methylophilaceae</taxon>
        <taxon>Methylotenera</taxon>
    </lineage>
</organism>